<sequence>MRQSGEGWGRDRTRRGPSRIEAKQVTLSSHMPTKEGVLPMVLRSPTTTTTTTTSSPLISPGRQCSAWRWRGGSIRRNE</sequence>
<evidence type="ECO:0000313" key="2">
    <source>
        <dbReference type="EMBL" id="MPC96848.1"/>
    </source>
</evidence>
<reference evidence="2 3" key="1">
    <citation type="submission" date="2019-05" db="EMBL/GenBank/DDBJ databases">
        <title>Another draft genome of Portunus trituberculatus and its Hox gene families provides insights of decapod evolution.</title>
        <authorList>
            <person name="Jeong J.-H."/>
            <person name="Song I."/>
            <person name="Kim S."/>
            <person name="Choi T."/>
            <person name="Kim D."/>
            <person name="Ryu S."/>
            <person name="Kim W."/>
        </authorList>
    </citation>
    <scope>NUCLEOTIDE SEQUENCE [LARGE SCALE GENOMIC DNA]</scope>
    <source>
        <tissue evidence="2">Muscle</tissue>
    </source>
</reference>
<dbReference type="AlphaFoldDB" id="A0A5B7JUZ4"/>
<evidence type="ECO:0000313" key="3">
    <source>
        <dbReference type="Proteomes" id="UP000324222"/>
    </source>
</evidence>
<accession>A0A5B7JUZ4</accession>
<comment type="caution">
    <text evidence="2">The sequence shown here is derived from an EMBL/GenBank/DDBJ whole genome shotgun (WGS) entry which is preliminary data.</text>
</comment>
<organism evidence="2 3">
    <name type="scientific">Portunus trituberculatus</name>
    <name type="common">Swimming crab</name>
    <name type="synonym">Neptunus trituberculatus</name>
    <dbReference type="NCBI Taxonomy" id="210409"/>
    <lineage>
        <taxon>Eukaryota</taxon>
        <taxon>Metazoa</taxon>
        <taxon>Ecdysozoa</taxon>
        <taxon>Arthropoda</taxon>
        <taxon>Crustacea</taxon>
        <taxon>Multicrustacea</taxon>
        <taxon>Malacostraca</taxon>
        <taxon>Eumalacostraca</taxon>
        <taxon>Eucarida</taxon>
        <taxon>Decapoda</taxon>
        <taxon>Pleocyemata</taxon>
        <taxon>Brachyura</taxon>
        <taxon>Eubrachyura</taxon>
        <taxon>Portunoidea</taxon>
        <taxon>Portunidae</taxon>
        <taxon>Portuninae</taxon>
        <taxon>Portunus</taxon>
    </lineage>
</organism>
<dbReference type="EMBL" id="VSRR010107558">
    <property type="protein sequence ID" value="MPC96848.1"/>
    <property type="molecule type" value="Genomic_DNA"/>
</dbReference>
<feature type="region of interest" description="Disordered" evidence="1">
    <location>
        <begin position="1"/>
        <end position="63"/>
    </location>
</feature>
<proteinExistence type="predicted"/>
<evidence type="ECO:0000256" key="1">
    <source>
        <dbReference type="SAM" id="MobiDB-lite"/>
    </source>
</evidence>
<keyword evidence="3" id="KW-1185">Reference proteome</keyword>
<dbReference type="Proteomes" id="UP000324222">
    <property type="component" value="Unassembled WGS sequence"/>
</dbReference>
<name>A0A5B7JUZ4_PORTR</name>
<gene>
    <name evidence="2" type="ORF">E2C01_092127</name>
</gene>
<protein>
    <submittedName>
        <fullName evidence="2">Uncharacterized protein</fullName>
    </submittedName>
</protein>